<name>A0A1G7DKL6_9PROT</name>
<dbReference type="InterPro" id="IPR041516">
    <property type="entry name" value="LACTB2_WH"/>
</dbReference>
<proteinExistence type="predicted"/>
<accession>A0A1G7DKL6</accession>
<reference evidence="2 3" key="1">
    <citation type="submission" date="2016-10" db="EMBL/GenBank/DDBJ databases">
        <authorList>
            <person name="de Groot N.N."/>
        </authorList>
    </citation>
    <scope>NUCLEOTIDE SEQUENCE [LARGE SCALE GENOMIC DNA]</scope>
    <source>
        <strain evidence="2 3">CGMCC 1.9109</strain>
    </source>
</reference>
<evidence type="ECO:0000313" key="2">
    <source>
        <dbReference type="EMBL" id="SDE51305.1"/>
    </source>
</evidence>
<dbReference type="InterPro" id="IPR036866">
    <property type="entry name" value="RibonucZ/Hydroxyglut_hydro"/>
</dbReference>
<dbReference type="InterPro" id="IPR050662">
    <property type="entry name" value="Sec-metab_biosynth-thioest"/>
</dbReference>
<dbReference type="InterPro" id="IPR036388">
    <property type="entry name" value="WH-like_DNA-bd_sf"/>
</dbReference>
<evidence type="ECO:0000259" key="1">
    <source>
        <dbReference type="SMART" id="SM00849"/>
    </source>
</evidence>
<dbReference type="RefSeq" id="WP_068304910.1">
    <property type="nucleotide sequence ID" value="NZ_FNAK01000007.1"/>
</dbReference>
<gene>
    <name evidence="2" type="ORF">SAMN04488071_3128</name>
</gene>
<dbReference type="SUPFAM" id="SSF56281">
    <property type="entry name" value="Metallo-hydrolase/oxidoreductase"/>
    <property type="match status" value="1"/>
</dbReference>
<dbReference type="PANTHER" id="PTHR23131">
    <property type="entry name" value="ENDORIBONUCLEASE LACTB2"/>
    <property type="match status" value="1"/>
</dbReference>
<sequence>MSAEFIHDLHAPYGEAEPVSPLITRVLCENPSPFTYTGTGTYVVGTGPNVAVIDPGPMMEAHGKAILESTKGKTISHILVTHSHIDHSPLSAWLSERTGAPIYAFGPHGAGRKGGLEGEEVEAGADHAFQPHHQLKDGDRVTGDGWTLRAIHTPGHTANHLCFMLEEEQALFCGDHIMGWATTVISPPDGDMRAYLKSLRRTIDEKPARLLPTHGPAVEDPEPFVRGIITHRRMREGQILKHLEDGPLSIDIMVSRMYKDVNKALHPAAARSVLGHLIALVDEGRVEADGPATLVSEYRLPPKPCQ</sequence>
<protein>
    <submittedName>
        <fullName evidence="2">Glyoxylase, beta-lactamase superfamily II</fullName>
    </submittedName>
</protein>
<dbReference type="AlphaFoldDB" id="A0A1G7DKL6"/>
<dbReference type="OrthoDB" id="9788263at2"/>
<dbReference type="SMART" id="SM00849">
    <property type="entry name" value="Lactamase_B"/>
    <property type="match status" value="1"/>
</dbReference>
<keyword evidence="3" id="KW-1185">Reference proteome</keyword>
<dbReference type="InterPro" id="IPR001279">
    <property type="entry name" value="Metallo-B-lactamas"/>
</dbReference>
<dbReference type="PANTHER" id="PTHR23131:SF0">
    <property type="entry name" value="ENDORIBONUCLEASE LACTB2"/>
    <property type="match status" value="1"/>
</dbReference>
<dbReference type="STRING" id="637679.GCA_001550055_02178"/>
<dbReference type="CDD" id="cd16278">
    <property type="entry name" value="metallo-hydrolase-like_MBL-fold"/>
    <property type="match status" value="1"/>
</dbReference>
<dbReference type="EMBL" id="FNAK01000007">
    <property type="protein sequence ID" value="SDE51305.1"/>
    <property type="molecule type" value="Genomic_DNA"/>
</dbReference>
<organism evidence="2 3">
    <name type="scientific">Kordiimonas lacus</name>
    <dbReference type="NCBI Taxonomy" id="637679"/>
    <lineage>
        <taxon>Bacteria</taxon>
        <taxon>Pseudomonadati</taxon>
        <taxon>Pseudomonadota</taxon>
        <taxon>Alphaproteobacteria</taxon>
        <taxon>Kordiimonadales</taxon>
        <taxon>Kordiimonadaceae</taxon>
        <taxon>Kordiimonas</taxon>
    </lineage>
</organism>
<dbReference type="Proteomes" id="UP000183685">
    <property type="component" value="Unassembled WGS sequence"/>
</dbReference>
<dbReference type="Pfam" id="PF17778">
    <property type="entry name" value="WHD_BLACT"/>
    <property type="match status" value="1"/>
</dbReference>
<dbReference type="Pfam" id="PF00753">
    <property type="entry name" value="Lactamase_B"/>
    <property type="match status" value="1"/>
</dbReference>
<feature type="domain" description="Metallo-beta-lactamase" evidence="1">
    <location>
        <begin position="38"/>
        <end position="214"/>
    </location>
</feature>
<evidence type="ECO:0000313" key="3">
    <source>
        <dbReference type="Proteomes" id="UP000183685"/>
    </source>
</evidence>
<dbReference type="Gene3D" id="3.60.15.10">
    <property type="entry name" value="Ribonuclease Z/Hydroxyacylglutathione hydrolase-like"/>
    <property type="match status" value="1"/>
</dbReference>
<dbReference type="Gene3D" id="1.10.10.10">
    <property type="entry name" value="Winged helix-like DNA-binding domain superfamily/Winged helix DNA-binding domain"/>
    <property type="match status" value="1"/>
</dbReference>